<gene>
    <name evidence="4" type="ORF">BWY43_00072</name>
</gene>
<evidence type="ECO:0008006" key="5">
    <source>
        <dbReference type="Google" id="ProtNLM"/>
    </source>
</evidence>
<keyword evidence="3" id="KW-0732">Signal</keyword>
<feature type="region of interest" description="Disordered" evidence="1">
    <location>
        <begin position="116"/>
        <end position="139"/>
    </location>
</feature>
<organism evidence="4">
    <name type="scientific">candidate division WS2 bacterium ADurb.Bin280</name>
    <dbReference type="NCBI Taxonomy" id="1852829"/>
    <lineage>
        <taxon>Bacteria</taxon>
        <taxon>candidate division WS2</taxon>
    </lineage>
</organism>
<proteinExistence type="predicted"/>
<evidence type="ECO:0000256" key="2">
    <source>
        <dbReference type="SAM" id="Phobius"/>
    </source>
</evidence>
<feature type="signal peptide" evidence="3">
    <location>
        <begin position="1"/>
        <end position="22"/>
    </location>
</feature>
<keyword evidence="2" id="KW-0812">Transmembrane</keyword>
<comment type="caution">
    <text evidence="4">The sequence shown here is derived from an EMBL/GenBank/DDBJ whole genome shotgun (WGS) entry which is preliminary data.</text>
</comment>
<dbReference type="EMBL" id="MWBO01000006">
    <property type="protein sequence ID" value="OQA53301.1"/>
    <property type="molecule type" value="Genomic_DNA"/>
</dbReference>
<keyword evidence="2" id="KW-0472">Membrane</keyword>
<sequence length="177" mass="19103">MNILIVLIFAFTLFFAPKTSLGEDSCQASANAQDGSASASASCEFSQSDAYASSDDWSAYAQSEAVIVEDQIPIQEDEVIKTVVIQAPQTSDVQIDQSQAPRVDMEREQDEQTEIINPTETPGSEASPEQIIQTTEDQDISSADKERINIIKALAVSGVALLVVFIISSIVKSRSNL</sequence>
<evidence type="ECO:0000313" key="4">
    <source>
        <dbReference type="EMBL" id="OQA53301.1"/>
    </source>
</evidence>
<dbReference type="Proteomes" id="UP000485367">
    <property type="component" value="Unassembled WGS sequence"/>
</dbReference>
<protein>
    <recommendedName>
        <fullName evidence="5">Preprotein translocase subunit SecG</fullName>
    </recommendedName>
</protein>
<feature type="chain" id="PRO_5012235022" description="Preprotein translocase subunit SecG" evidence="3">
    <location>
        <begin position="23"/>
        <end position="177"/>
    </location>
</feature>
<name>A0A1V5SGJ6_9BACT</name>
<evidence type="ECO:0000256" key="3">
    <source>
        <dbReference type="SAM" id="SignalP"/>
    </source>
</evidence>
<accession>A0A1V5SGJ6</accession>
<dbReference type="AlphaFoldDB" id="A0A1V5SGJ6"/>
<keyword evidence="2" id="KW-1133">Transmembrane helix</keyword>
<evidence type="ECO:0000256" key="1">
    <source>
        <dbReference type="SAM" id="MobiDB-lite"/>
    </source>
</evidence>
<reference evidence="4" key="1">
    <citation type="submission" date="2017-02" db="EMBL/GenBank/DDBJ databases">
        <title>Delving into the versatile metabolic prowess of the omnipresent phylum Bacteroidetes.</title>
        <authorList>
            <person name="Nobu M.K."/>
            <person name="Mei R."/>
            <person name="Narihiro T."/>
            <person name="Kuroda K."/>
            <person name="Liu W.-T."/>
        </authorList>
    </citation>
    <scope>NUCLEOTIDE SEQUENCE</scope>
    <source>
        <strain evidence="4">ADurb.Bin280</strain>
    </source>
</reference>
<feature type="transmembrane region" description="Helical" evidence="2">
    <location>
        <begin position="150"/>
        <end position="171"/>
    </location>
</feature>